<dbReference type="PANTHER" id="PTHR46114">
    <property type="entry name" value="APPLE DOMAIN-CONTAINING PROTEIN"/>
    <property type="match status" value="1"/>
</dbReference>
<proteinExistence type="predicted"/>
<keyword evidence="3" id="KW-1185">Reference proteome</keyword>
<gene>
    <name evidence="2" type="ORF">PoB_007057000</name>
</gene>
<comment type="caution">
    <text evidence="2">The sequence shown here is derived from an EMBL/GenBank/DDBJ whole genome shotgun (WGS) entry which is preliminary data.</text>
</comment>
<evidence type="ECO:0000256" key="1">
    <source>
        <dbReference type="SAM" id="MobiDB-lite"/>
    </source>
</evidence>
<organism evidence="2 3">
    <name type="scientific">Plakobranchus ocellatus</name>
    <dbReference type="NCBI Taxonomy" id="259542"/>
    <lineage>
        <taxon>Eukaryota</taxon>
        <taxon>Metazoa</taxon>
        <taxon>Spiralia</taxon>
        <taxon>Lophotrochozoa</taxon>
        <taxon>Mollusca</taxon>
        <taxon>Gastropoda</taxon>
        <taxon>Heterobranchia</taxon>
        <taxon>Euthyneura</taxon>
        <taxon>Panpulmonata</taxon>
        <taxon>Sacoglossa</taxon>
        <taxon>Placobranchoidea</taxon>
        <taxon>Plakobranchidae</taxon>
        <taxon>Plakobranchus</taxon>
    </lineage>
</organism>
<reference evidence="2 3" key="1">
    <citation type="journal article" date="2021" name="Elife">
        <title>Chloroplast acquisition without the gene transfer in kleptoplastic sea slugs, Plakobranchus ocellatus.</title>
        <authorList>
            <person name="Maeda T."/>
            <person name="Takahashi S."/>
            <person name="Yoshida T."/>
            <person name="Shimamura S."/>
            <person name="Takaki Y."/>
            <person name="Nagai Y."/>
            <person name="Toyoda A."/>
            <person name="Suzuki Y."/>
            <person name="Arimoto A."/>
            <person name="Ishii H."/>
            <person name="Satoh N."/>
            <person name="Nishiyama T."/>
            <person name="Hasebe M."/>
            <person name="Maruyama T."/>
            <person name="Minagawa J."/>
            <person name="Obokata J."/>
            <person name="Shigenobu S."/>
        </authorList>
    </citation>
    <scope>NUCLEOTIDE SEQUENCE [LARGE SCALE GENOMIC DNA]</scope>
</reference>
<name>A0AAV4DIU7_9GAST</name>
<evidence type="ECO:0000313" key="3">
    <source>
        <dbReference type="Proteomes" id="UP000735302"/>
    </source>
</evidence>
<accession>A0AAV4DIU7</accession>
<dbReference type="AlphaFoldDB" id="A0AAV4DIU7"/>
<evidence type="ECO:0000313" key="2">
    <source>
        <dbReference type="EMBL" id="GFO44065.1"/>
    </source>
</evidence>
<dbReference type="EMBL" id="BLXT01007928">
    <property type="protein sequence ID" value="GFO44065.1"/>
    <property type="molecule type" value="Genomic_DNA"/>
</dbReference>
<dbReference type="Proteomes" id="UP000735302">
    <property type="component" value="Unassembled WGS sequence"/>
</dbReference>
<feature type="region of interest" description="Disordered" evidence="1">
    <location>
        <begin position="132"/>
        <end position="172"/>
    </location>
</feature>
<sequence length="564" mass="65022">MATISACKKRRTCSNKADSFCYICGLFTESNRKVTLSPLVNTAYFHYFGCRVGDQDKDWTPHFSCRRCANNLREWFNGKRKSMPFAVPMIWREQSNHVDDCYFCLTNISGFTTKSKHKIVYPDVRSAIKPVAHNDDDLPVPTPPTDKCVLESDEDPSTSNTEETTEDFLPPPVSTEPHFLSQEDLNDLCRDLYLSQRQSEILASRLKEWNLVQAGVKSSGFRQRGADVTSFFSTKDSLCFCSDIEGLFGYLGMNHDPAEWRLFIDSSKRSLKEVLLHNGNKYSSVPVGHSVHLTENYENMKILLNAIKYSEYQWEICGDLKVVGILLGMQKGFTKYCCFLCLWDSRATKEHYMKTDWPVRERFLPGEKSISHEPLVLPEKITLPPLHIKLGLMKNFVKALNKDGQAFLYLRQKFPTLSDAKVKEGIFIGLQIKAMLKDEVFLTQMTPVESEAWNAFKTICENFLRNKKDPNYKELVSNLLSSYQQLGAQMSLKIHFLHNHLNFFPANLGAVSDEHGERFHQDISKMERNYQGRWDPAMLGDFCWMLKRDNPQVKHKRKARAKLF</sequence>
<protein>
    <submittedName>
        <fullName evidence="2">Uncharacterized protein</fullName>
    </submittedName>
</protein>
<dbReference type="PANTHER" id="PTHR46114:SF1">
    <property type="entry name" value="ZAD DOMAIN-CONTAINING PROTEIN"/>
    <property type="match status" value="1"/>
</dbReference>